<dbReference type="OrthoDB" id="8250257at2759"/>
<dbReference type="Pfam" id="PF04450">
    <property type="entry name" value="BSP"/>
    <property type="match status" value="1"/>
</dbReference>
<dbReference type="STRING" id="158441.A0A226ESP7"/>
<keyword evidence="3" id="KW-1185">Reference proteome</keyword>
<organism evidence="2 3">
    <name type="scientific">Folsomia candida</name>
    <name type="common">Springtail</name>
    <dbReference type="NCBI Taxonomy" id="158441"/>
    <lineage>
        <taxon>Eukaryota</taxon>
        <taxon>Metazoa</taxon>
        <taxon>Ecdysozoa</taxon>
        <taxon>Arthropoda</taxon>
        <taxon>Hexapoda</taxon>
        <taxon>Collembola</taxon>
        <taxon>Entomobryomorpha</taxon>
        <taxon>Isotomoidea</taxon>
        <taxon>Isotomidae</taxon>
        <taxon>Proisotominae</taxon>
        <taxon>Folsomia</taxon>
    </lineage>
</organism>
<evidence type="ECO:0000256" key="1">
    <source>
        <dbReference type="SAM" id="SignalP"/>
    </source>
</evidence>
<keyword evidence="1" id="KW-0732">Signal</keyword>
<evidence type="ECO:0000313" key="3">
    <source>
        <dbReference type="Proteomes" id="UP000198287"/>
    </source>
</evidence>
<proteinExistence type="predicted"/>
<dbReference type="EMBL" id="LNIX01000002">
    <property type="protein sequence ID" value="OXA60270.1"/>
    <property type="molecule type" value="Genomic_DNA"/>
</dbReference>
<dbReference type="PANTHER" id="PTHR33321">
    <property type="match status" value="1"/>
</dbReference>
<dbReference type="Proteomes" id="UP000198287">
    <property type="component" value="Unassembled WGS sequence"/>
</dbReference>
<protein>
    <submittedName>
        <fullName evidence="2">Uncharacterized protein</fullName>
    </submittedName>
</protein>
<dbReference type="AlphaFoldDB" id="A0A226ESP7"/>
<sequence>MLLNPMGLFVFVCICQPRGTMAKSIRIKVDTSQAVDLKHFGSNVVSILYDWFPYVESLLRSPTYQESPVTQFVIKFDPTYAGVAAAYPGKHPPLIRGSVNFYRKRKDDIGSMIHEMAHVIQKYKKCDFWITEGIADWVRYFHYERNRPVRPGRTKSYRDGYATSAYFLNWIESRYKGIIYYLNKSCREGTYTENIFERFTGYNVDQLWEIMQSI</sequence>
<feature type="signal peptide" evidence="1">
    <location>
        <begin position="1"/>
        <end position="22"/>
    </location>
</feature>
<gene>
    <name evidence="2" type="ORF">Fcan01_05133</name>
</gene>
<dbReference type="PANTHER" id="PTHR33321:SF12">
    <property type="entry name" value="PLANT BASIC SECRETORY PROTEIN (BSP) FAMILY PROTEIN"/>
    <property type="match status" value="1"/>
</dbReference>
<dbReference type="InterPro" id="IPR007541">
    <property type="entry name" value="Uncharacterised_BSP"/>
</dbReference>
<evidence type="ECO:0000313" key="2">
    <source>
        <dbReference type="EMBL" id="OXA60270.1"/>
    </source>
</evidence>
<accession>A0A226ESP7</accession>
<dbReference type="OMA" id="VWQWDGR"/>
<name>A0A226ESP7_FOLCA</name>
<reference evidence="2 3" key="1">
    <citation type="submission" date="2015-12" db="EMBL/GenBank/DDBJ databases">
        <title>The genome of Folsomia candida.</title>
        <authorList>
            <person name="Faddeeva A."/>
            <person name="Derks M.F."/>
            <person name="Anvar Y."/>
            <person name="Smit S."/>
            <person name="Van Straalen N."/>
            <person name="Roelofs D."/>
        </authorList>
    </citation>
    <scope>NUCLEOTIDE SEQUENCE [LARGE SCALE GENOMIC DNA]</scope>
    <source>
        <strain evidence="2 3">VU population</strain>
        <tissue evidence="2">Whole body</tissue>
    </source>
</reference>
<feature type="chain" id="PRO_5012217744" evidence="1">
    <location>
        <begin position="23"/>
        <end position="214"/>
    </location>
</feature>
<comment type="caution">
    <text evidence="2">The sequence shown here is derived from an EMBL/GenBank/DDBJ whole genome shotgun (WGS) entry which is preliminary data.</text>
</comment>